<keyword evidence="3" id="KW-1185">Reference proteome</keyword>
<evidence type="ECO:0008006" key="4">
    <source>
        <dbReference type="Google" id="ProtNLM"/>
    </source>
</evidence>
<sequence>MRPGLGGLASVGLGNLLAQLRTHVDDLKERTTADVKEKALDLALIAGLALVAGIFALLTVLAALAALYVYLQPQYGSLNALAAVGGCTFVLAAVFLLVAVQRSRREKPRKAPPGPGLAQSAADLKSRTVNATLESTVNTMRTGSREAVFGTVALAVVLGIVMGRRG</sequence>
<dbReference type="EMBL" id="CP031417">
    <property type="protein sequence ID" value="AXK83308.1"/>
    <property type="molecule type" value="Genomic_DNA"/>
</dbReference>
<keyword evidence="1" id="KW-0472">Membrane</keyword>
<keyword evidence="1" id="KW-0812">Transmembrane</keyword>
<name>A0A346A2B1_9HYPH</name>
<evidence type="ECO:0000313" key="3">
    <source>
        <dbReference type="Proteomes" id="UP000254889"/>
    </source>
</evidence>
<keyword evidence="1" id="KW-1133">Transmembrane helix</keyword>
<proteinExistence type="predicted"/>
<dbReference type="Proteomes" id="UP000254889">
    <property type="component" value="Chromosome"/>
</dbReference>
<dbReference type="Pfam" id="PF07332">
    <property type="entry name" value="Phage_holin_3_6"/>
    <property type="match status" value="1"/>
</dbReference>
<feature type="transmembrane region" description="Helical" evidence="1">
    <location>
        <begin position="42"/>
        <end position="71"/>
    </location>
</feature>
<evidence type="ECO:0000256" key="1">
    <source>
        <dbReference type="SAM" id="Phobius"/>
    </source>
</evidence>
<gene>
    <name evidence="2" type="ORF">DW352_23975</name>
</gene>
<dbReference type="KEGG" id="ptaw:DW352_23975"/>
<dbReference type="InterPro" id="IPR009937">
    <property type="entry name" value="Phage_holin_3_6"/>
</dbReference>
<organism evidence="2 3">
    <name type="scientific">Pseudolabrys taiwanensis</name>
    <dbReference type="NCBI Taxonomy" id="331696"/>
    <lineage>
        <taxon>Bacteria</taxon>
        <taxon>Pseudomonadati</taxon>
        <taxon>Pseudomonadota</taxon>
        <taxon>Alphaproteobacteria</taxon>
        <taxon>Hyphomicrobiales</taxon>
        <taxon>Xanthobacteraceae</taxon>
        <taxon>Pseudolabrys</taxon>
    </lineage>
</organism>
<protein>
    <recommendedName>
        <fullName evidence="4">Phage holin family protein</fullName>
    </recommendedName>
</protein>
<dbReference type="AlphaFoldDB" id="A0A346A2B1"/>
<feature type="transmembrane region" description="Helical" evidence="1">
    <location>
        <begin position="147"/>
        <end position="163"/>
    </location>
</feature>
<dbReference type="RefSeq" id="WP_115693687.1">
    <property type="nucleotide sequence ID" value="NZ_CP031417.1"/>
</dbReference>
<reference evidence="2 3" key="1">
    <citation type="submission" date="2018-07" db="EMBL/GenBank/DDBJ databases">
        <authorList>
            <person name="Quirk P.G."/>
            <person name="Krulwich T.A."/>
        </authorList>
    </citation>
    <scope>NUCLEOTIDE SEQUENCE [LARGE SCALE GENOMIC DNA]</scope>
    <source>
        <strain evidence="2 3">CC-BB4</strain>
    </source>
</reference>
<feature type="transmembrane region" description="Helical" evidence="1">
    <location>
        <begin position="78"/>
        <end position="100"/>
    </location>
</feature>
<evidence type="ECO:0000313" key="2">
    <source>
        <dbReference type="EMBL" id="AXK83308.1"/>
    </source>
</evidence>
<accession>A0A346A2B1</accession>